<evidence type="ECO:0000313" key="5">
    <source>
        <dbReference type="Proteomes" id="UP000663929"/>
    </source>
</evidence>
<gene>
    <name evidence="4" type="ORF">J3U87_31705</name>
</gene>
<accession>A0A8A4TLT7</accession>
<evidence type="ECO:0000259" key="3">
    <source>
        <dbReference type="SMART" id="SM00560"/>
    </source>
</evidence>
<dbReference type="SMART" id="SM00560">
    <property type="entry name" value="LamGL"/>
    <property type="match status" value="1"/>
</dbReference>
<keyword evidence="2" id="KW-1015">Disulfide bond</keyword>
<organism evidence="4 5">
    <name type="scientific">Sulfidibacter corallicola</name>
    <dbReference type="NCBI Taxonomy" id="2818388"/>
    <lineage>
        <taxon>Bacteria</taxon>
        <taxon>Pseudomonadati</taxon>
        <taxon>Acidobacteriota</taxon>
        <taxon>Holophagae</taxon>
        <taxon>Acanthopleuribacterales</taxon>
        <taxon>Acanthopleuribacteraceae</taxon>
        <taxon>Sulfidibacter</taxon>
    </lineage>
</organism>
<dbReference type="Gene3D" id="2.180.10.10">
    <property type="entry name" value="RHS repeat-associated core"/>
    <property type="match status" value="2"/>
</dbReference>
<dbReference type="InterPro" id="IPR006558">
    <property type="entry name" value="LamG-like"/>
</dbReference>
<dbReference type="PANTHER" id="PTHR32305:SF15">
    <property type="entry name" value="PROTEIN RHSA-RELATED"/>
    <property type="match status" value="1"/>
</dbReference>
<keyword evidence="5" id="KW-1185">Reference proteome</keyword>
<dbReference type="Pfam" id="PF15526">
    <property type="entry name" value="Ntox21"/>
    <property type="match status" value="1"/>
</dbReference>
<dbReference type="NCBIfam" id="TIGR03696">
    <property type="entry name" value="Rhs_assc_core"/>
    <property type="match status" value="1"/>
</dbReference>
<dbReference type="EMBL" id="CP071793">
    <property type="protein sequence ID" value="QTD50174.1"/>
    <property type="molecule type" value="Genomic_DNA"/>
</dbReference>
<dbReference type="InterPro" id="IPR028190">
    <property type="entry name" value="Ntox21"/>
</dbReference>
<dbReference type="KEGG" id="scor:J3U87_31705"/>
<feature type="domain" description="LamG-like jellyroll fold" evidence="3">
    <location>
        <begin position="2864"/>
        <end position="3002"/>
    </location>
</feature>
<evidence type="ECO:0000256" key="2">
    <source>
        <dbReference type="ARBA" id="ARBA00023157"/>
    </source>
</evidence>
<dbReference type="InterPro" id="IPR038181">
    <property type="entry name" value="Ntox21_sf"/>
</dbReference>
<dbReference type="InterPro" id="IPR022385">
    <property type="entry name" value="Rhs_assc_core"/>
</dbReference>
<proteinExistence type="predicted"/>
<protein>
    <recommendedName>
        <fullName evidence="3">LamG-like jellyroll fold domain-containing protein</fullName>
    </recommendedName>
</protein>
<dbReference type="Gene3D" id="3.10.380.20">
    <property type="entry name" value="Novel toxin 21 (CdiA), C-terminal domain"/>
    <property type="match status" value="1"/>
</dbReference>
<dbReference type="SUPFAM" id="SSF49899">
    <property type="entry name" value="Concanavalin A-like lectins/glucanases"/>
    <property type="match status" value="1"/>
</dbReference>
<dbReference type="InterPro" id="IPR050708">
    <property type="entry name" value="T6SS_VgrG/RHS"/>
</dbReference>
<dbReference type="Proteomes" id="UP000663929">
    <property type="component" value="Chromosome"/>
</dbReference>
<dbReference type="RefSeq" id="WP_237379805.1">
    <property type="nucleotide sequence ID" value="NZ_CP071793.1"/>
</dbReference>
<dbReference type="CDD" id="cd20685">
    <property type="entry name" value="CdiA-CT_Ecl_RNase-like"/>
    <property type="match status" value="1"/>
</dbReference>
<evidence type="ECO:0000256" key="1">
    <source>
        <dbReference type="ARBA" id="ARBA00022729"/>
    </source>
</evidence>
<name>A0A8A4TLT7_SULCO</name>
<dbReference type="PANTHER" id="PTHR32305">
    <property type="match status" value="1"/>
</dbReference>
<dbReference type="InterPro" id="IPR013320">
    <property type="entry name" value="ConA-like_dom_sf"/>
</dbReference>
<reference evidence="4" key="1">
    <citation type="submission" date="2021-03" db="EMBL/GenBank/DDBJ databases">
        <title>Acanthopleuribacteraceae sp. M133.</title>
        <authorList>
            <person name="Wang G."/>
        </authorList>
    </citation>
    <scope>NUCLEOTIDE SEQUENCE</scope>
    <source>
        <strain evidence="4">M133</strain>
    </source>
</reference>
<evidence type="ECO:0000313" key="4">
    <source>
        <dbReference type="EMBL" id="QTD50174.1"/>
    </source>
</evidence>
<dbReference type="Pfam" id="PF13385">
    <property type="entry name" value="Laminin_G_3"/>
    <property type="match status" value="1"/>
</dbReference>
<sequence>MTLLIGWALCGPLMAVDVNVVQVSTGTVEVDPTTAGNAAFTVDMGVHGVFPSGILARFEDIDRPGTYWDGEAWTSDAGFHTLQTNTHPFWVDSSRSLFNSPAGGNVRVAFQIQQPLFTPTFWQGAREQRVRITLGIPSTPNYFAAPFELTFKEVRPGPRLFDTGPSLQVDRSDSEPLTLKLSFFMEKLNPEDWQVADLSWAWRLAGSNTYWDGSQWVASEVFHSLDDTQTRAGFFDNTVVDKQVGTLIAYFQPDAFTDAFWQGQNPTIELVPRYLDKTEYLIGDPIDLPVVLKPSQAPAALSFFPENWATSRPTIWWEAVEGAESYRLGIMRHEDRVFLDLDWENVVITQAAAQVPEALELGKRYRLYVYSVNRAGKSTHVRTRELAYLPPEADPPTTAVAVTPAGDLIEARPTFTWSPVKNAKVFFVGLRDSRGHWLDPDWRQNPLELASYQADRELELGEPYEIVMMTGNFLVRSPEVVVGTVRRTGDVSKLQVNSIVVEEAQARGEGIIGSAIAFVGLTTTFSTGFPGTELDRDHLKFFLKNDRGEYWNGAQWRLPRSATDVTWLDLTQQQQSGIFTTLDYTFESATDTHRITLGWDPLQDDYLCNACFPFWQDPITTLDVGLKYDLVAGAEHAAEVEIKKGWPVTEREFASSSASEVEVADTFRTIDLAFDFDIFSVTPDRLWWLWRDERTGEFWNGQQWLPATDIPPWLQVAGVPGDEDLLHWPGLGATLQASESTKRLEASYALGQQSQLFFNGNLTRDVRIFFRYQYSGGPSEIFHIPGTLGNGVGPIRFTNQLGSFSASVNLSYWGIIAPDPAVPYLVQAPQTLVPTEAQVSGHLAEGPDFGAENALYVALALFREDQQNEMVRLRTSQAIRLSEITTERVHHLVESLFLYQGASLILDEDDGDRPYYLAAFVTLDGGFGGLSGPDLEPASLPQEWSLSLNINGVTRKALGRESRESVVAQGIPFIYRSGSLLELASQDPLAIKVSEDYQRELKMVDDLGGRAAANHDDELTITWEDSGEARYDVTWKVVELDAEDHPTGAVIQSGSEATPLKLEGVYQPGTNYRLILSAKDRYGVPFEYIQDFGSIRNIREPVFKFNFGDGGGHNGHHRATLGTTPETFTSCLSKVRTSSGWLLQVLGADHQSNAADLSEIFPGTKITYNYSFYRKTQGSTNGVHLVEEAGTAVTNKFGLPARPPNQLDVDASPQVCITGTHNAGLIPPYPIAVEFEAIQDEWSGYRWNAYTETETYQTRVEFETDRLEMPHGGEDADFCTPNTCGAYGSDPDISRRISIHYDDREQFLWSYVQQPDLALRDLLIPFTVDNVPDSEYHAYSDCDWNLHFYIRHKDAPNGCGLSNTDEIDDRECFQFSMPLHAFLETQGTVRDCGPGIHDLREDHRYLLNLASMQEMADFEAALVAKFGPEFYDVAEEYRFHLYITRPNAEEALAHSSTVADQQQGIPLWFQLHDTSPATLSGLDYVNHSPQVATIQDGHSGSLEIEQNLLATVANQDPHDPLSNLAVDLTAFQWAWVSGTRYWSGSQWLEGVSNPEKWKTVGTGELPFQFAGATLTRESNEILLHVRAEIPYSFFGPEFWDGAGSRTVQLEVRYHLNETINATSTPPQITFEHFETLSDAIVSPKGLNSGLDLSASAELSDPLDVLRNVGDGALRDALNRSYAPEPFVLASQDITGSATHTWVLSAGTIDPGQLTQIPTGPLPNEDWYAWLEVPFDPQTDVAGIQAFLVPYPDHLDSVQPWGNYALREAVVLGTQANWTRADNVFYRYVPSSTDPQKQQFQVCVFVPASRIRRNPIPRLAKTPLPQSAIYGKTDWAAEADPYHNRIISVNYPDPDDPNHKIYQVSFSDLKGYGQETRAMGSYAPVAQKHQYLVSGFATYDALGRQVAAGKGFYGTAPSGAEWSSLMGAGSRDESATAGEAFWKTSRNHIEPDQNPFTNTFYEDDPARGRVMAELPFGEKARDSDDPLRYFRYHYFSIVVGDPGLVVDLPGMMSHLVPVEDGGVLKPGLHGTLAIDPDGAVSVTLTGADADRPLLTIANPSLEWMRAWHLDVVTGEAPDLSMGNSAFTNHKVYLPTGYEGRLNGSTTNLVSYNQFDRFGRLVAVYPPRAFLAPGPNGPWTLSLKDDEVTVDADGIPSGLVTRHVHDAYDRVVETHEPEFGMSEFVYDRHGRLRFSRNAKERPAAGGIGFWFETVYDDQDRVIASRQVRFTNPNGSGYVEYGRTTLQQKVDANSSDLNQLEVTENTAVMTRFDRYDLGFPGGQGAGRLSPWTDTELFPARVDEKPHFWPTLTELEQQNPTGDSDFQFGDPIGQTVEIVGPNSAERFFYDHKGRVVCRVYLIRGVLEPQIFWVEHDNRDRVVRSINRTHHLALGYTYDAFDRLVTTSDLAPLSERMTVHVGFRKHAGEHGGEGQTTFAALGSLIDEESTLSYGSSVRKVGGFTHTPTGHVSQVALGQDSGAWLTTDYRFDVRDWLLDHETKLGGQQAFSAHLDYFGDNGDMFDAGDTSPFRYDGTITRLREIYHLGQAGGASPDQATFDLVHRYRYDAANQLTEARSSWDQELQLTYSYDRNGNRTQETRTRAFRDGETGTYDASLDHEIAQGTNMLAYVDRDELLGGSNPAEHAHLYFDYDALGNIILQKENQVGESVTRNLAYGDPRFPVLPTEIDQVGTLSESERYPTVRATFAYDHSGTRVRRSKFEEGQNTVSETTYFVPAGTENHAELDDFGRIKRAYLLNGGDRIGYKSKRHAGLYVKDHLGSTRMVVAMYRNRAGESRSEPPTPARLAGDVVAAFSFNGDLTNEGTSGDSWTVDGSVPTFTSRRGDRALWLNGGQDIDVSYHGDMDGLGNAWTISLWLYDEDEDDGIDDGGTLVYAGATGDTRLAPFLFYIDDNKTPTVSLGNGIDRQWITVGNRISYRRWTHLAVTYDGQQVTAYQDGIQVGDAKAVTIGALYPAAGLTMGYLPLYLYRWHGGLDEVQVLKRAATAEEIQSAYLPGLGEGAESAPDYARGGEVDLSHLIVMAQSDTDPFGITLREAMNTAVSGNEKEPHLFTGQEKEPDFGMYYMGGRWHLPEVGRFLQVDPADQYWNPYSYVGNDPVNMVDPSGMIGESIFSSYTASLAVADAKMDSFAQQIFPFDREVNLEYTVLGLMSEGTTVPASIVGMSEEWEWDFVSNKNYWRFDFLFDSKVLLSRRAVNIEGLYDFNKEATFVLDFMLLRRARYALNPFVLNVVKGGARRRAVDKIDELVAASKPSQKDLLLGPALTRKQRLENIALEKGFRKTNYRSHGQAVYTDGKRYLTIDVDSHNGGAFKMGDSIKSLKSKTTRSGTYNEKLERIGE</sequence>
<keyword evidence="1" id="KW-0732">Signal</keyword>